<dbReference type="EMBL" id="JACHHP010000005">
    <property type="protein sequence ID" value="MBB5209242.1"/>
    <property type="molecule type" value="Genomic_DNA"/>
</dbReference>
<keyword evidence="2" id="KW-0479">Metal-binding</keyword>
<feature type="region of interest" description="Disordered" evidence="5">
    <location>
        <begin position="618"/>
        <end position="644"/>
    </location>
</feature>
<feature type="domain" description="Iron-binding zinc finger CDGSH type" evidence="6">
    <location>
        <begin position="660"/>
        <end position="693"/>
    </location>
</feature>
<dbReference type="InterPro" id="IPR026820">
    <property type="entry name" value="VioB/RebD_dom"/>
</dbReference>
<dbReference type="InterPro" id="IPR010693">
    <property type="entry name" value="Divergent_4Fe-4S_mono-cluster"/>
</dbReference>
<proteinExistence type="predicted"/>
<dbReference type="Pfam" id="PF06902">
    <property type="entry name" value="Fer4_19"/>
    <property type="match status" value="1"/>
</dbReference>
<protein>
    <submittedName>
        <fullName evidence="7">CDGSH-type Zn-finger protein/uncharacterized Fe-S cluster protein YjdI</fullName>
    </submittedName>
</protein>
<dbReference type="RefSeq" id="WP_183961782.1">
    <property type="nucleotide sequence ID" value="NZ_JACHHP010000005.1"/>
</dbReference>
<dbReference type="SMART" id="SM00704">
    <property type="entry name" value="ZnF_CDGSH"/>
    <property type="match status" value="2"/>
</dbReference>
<feature type="domain" description="Iron-binding zinc finger CDGSH type" evidence="6">
    <location>
        <begin position="581"/>
        <end position="617"/>
    </location>
</feature>
<dbReference type="Gene3D" id="3.40.5.90">
    <property type="entry name" value="CDGSH iron-sulfur domain, mitoNEET-type"/>
    <property type="match status" value="2"/>
</dbReference>
<sequence>MHAALARSERMQDGPVIVDNREALVYLLSEAAEIEHGLMCCYLYAAWSLRREAPEWSEAQHAAVARWRGELVGVAREEMVHLALVSNLLNAIGGAAHLTRPNFPVWEGYHPTGVTLKLTPFDRATMDHFVFLERPENATDADGDGFDPGAFFPRPLPAGRLVPTAQDFATVGHLYRGIADGLAALCAKLGPQALFIGDPALQLDARDLGLADVVRVVDLSSARAALDIIVTQGEGLQQCDGHSHYRRFVSVRDEFVRCSGEDPRFVAAWPCAVNPVMRAPGNPRERVHVVLEPAASLLDLANALYALSLRTLAALMSPHGVDPAPRAALARLTADSMRWLSPLAERLAELPANDAHPGVHAGMTFTMSRSLRMVPDRDAALLGLAEACDLIADRARSLADAAPGVLPGLGAAMRGHCESLHALAQPPRTAPRAPTDNASATLASVKAATLNAAQPRAAPAPKQAEGFCGGAHRADATAQDAPSAPLVQSARGSGVDIHFESRRCIHARHCVLGAPRVFLANTPGEWIVPDAMPAEELVAVARACPSGAITYTRHDGGAEESAPEVNTLRVREDGPLALLAALRIAGEAPRLRATLCRCGQSANKPFCDGSHATAGFRASGERPTISADPLPQRDGTLDVRPTRNGPLDVRGNLEICTGTGRTVLRTVAAKLCRCGHSGDKPFCDGSHARVGFVADGE</sequence>
<dbReference type="Proteomes" id="UP000521199">
    <property type="component" value="Unassembled WGS sequence"/>
</dbReference>
<dbReference type="PANTHER" id="PTHR46491:SF3">
    <property type="entry name" value="CDGSH IRON-SULFUR DOMAIN-CONTAINING PROTEIN 3, MITOCHONDRIAL"/>
    <property type="match status" value="1"/>
</dbReference>
<dbReference type="Pfam" id="PF12902">
    <property type="entry name" value="Ferritin-like"/>
    <property type="match status" value="1"/>
</dbReference>
<evidence type="ECO:0000313" key="7">
    <source>
        <dbReference type="EMBL" id="MBB5209242.1"/>
    </source>
</evidence>
<name>A0A7W8G086_9GAMM</name>
<comment type="caution">
    <text evidence="7">The sequence shown here is derived from an EMBL/GenBank/DDBJ whole genome shotgun (WGS) entry which is preliminary data.</text>
</comment>
<keyword evidence="4" id="KW-0411">Iron-sulfur</keyword>
<dbReference type="AlphaFoldDB" id="A0A7W8G086"/>
<dbReference type="InterPro" id="IPR012347">
    <property type="entry name" value="Ferritin-like"/>
</dbReference>
<keyword evidence="8" id="KW-1185">Reference proteome</keyword>
<reference evidence="7 8" key="1">
    <citation type="submission" date="2020-08" db="EMBL/GenBank/DDBJ databases">
        <title>Genomic Encyclopedia of Type Strains, Phase IV (KMG-IV): sequencing the most valuable type-strain genomes for metagenomic binning, comparative biology and taxonomic classification.</title>
        <authorList>
            <person name="Goeker M."/>
        </authorList>
    </citation>
    <scope>NUCLEOTIDE SEQUENCE [LARGE SCALE GENOMIC DNA]</scope>
    <source>
        <strain evidence="7 8">DSM 24163</strain>
    </source>
</reference>
<keyword evidence="1" id="KW-0001">2Fe-2S</keyword>
<dbReference type="Gene3D" id="1.20.1260.10">
    <property type="match status" value="1"/>
</dbReference>
<dbReference type="GO" id="GO:0046872">
    <property type="term" value="F:metal ion binding"/>
    <property type="evidence" value="ECO:0007669"/>
    <property type="project" value="UniProtKB-KW"/>
</dbReference>
<evidence type="ECO:0000256" key="3">
    <source>
        <dbReference type="ARBA" id="ARBA00023004"/>
    </source>
</evidence>
<dbReference type="InterPro" id="IPR052950">
    <property type="entry name" value="CISD"/>
</dbReference>
<dbReference type="PANTHER" id="PTHR46491">
    <property type="entry name" value="CDGSH IRON SULFUR DOMAIN PROTEIN HOMOLOG"/>
    <property type="match status" value="1"/>
</dbReference>
<gene>
    <name evidence="7" type="ORF">HNQ52_002805</name>
</gene>
<keyword evidence="3" id="KW-0408">Iron</keyword>
<evidence type="ECO:0000313" key="8">
    <source>
        <dbReference type="Proteomes" id="UP000521199"/>
    </source>
</evidence>
<dbReference type="InterPro" id="IPR018967">
    <property type="entry name" value="FeS-contain_CDGSH-typ"/>
</dbReference>
<dbReference type="InterPro" id="IPR042216">
    <property type="entry name" value="MitoNEET_CISD"/>
</dbReference>
<evidence type="ECO:0000256" key="1">
    <source>
        <dbReference type="ARBA" id="ARBA00022714"/>
    </source>
</evidence>
<organism evidence="7 8">
    <name type="scientific">Chiayiivirga flava</name>
    <dbReference type="NCBI Taxonomy" id="659595"/>
    <lineage>
        <taxon>Bacteria</taxon>
        <taxon>Pseudomonadati</taxon>
        <taxon>Pseudomonadota</taxon>
        <taxon>Gammaproteobacteria</taxon>
        <taxon>Lysobacterales</taxon>
        <taxon>Lysobacteraceae</taxon>
        <taxon>Chiayiivirga</taxon>
    </lineage>
</organism>
<dbReference type="GO" id="GO:0005737">
    <property type="term" value="C:cytoplasm"/>
    <property type="evidence" value="ECO:0007669"/>
    <property type="project" value="UniProtKB-ARBA"/>
</dbReference>
<accession>A0A7W8G086</accession>
<dbReference type="GO" id="GO:0051537">
    <property type="term" value="F:2 iron, 2 sulfur cluster binding"/>
    <property type="evidence" value="ECO:0007669"/>
    <property type="project" value="UniProtKB-KW"/>
</dbReference>
<evidence type="ECO:0000256" key="2">
    <source>
        <dbReference type="ARBA" id="ARBA00022723"/>
    </source>
</evidence>
<evidence type="ECO:0000256" key="4">
    <source>
        <dbReference type="ARBA" id="ARBA00023014"/>
    </source>
</evidence>
<dbReference type="Pfam" id="PF09360">
    <property type="entry name" value="zf-CDGSH"/>
    <property type="match status" value="2"/>
</dbReference>
<evidence type="ECO:0000259" key="6">
    <source>
        <dbReference type="SMART" id="SM00704"/>
    </source>
</evidence>
<evidence type="ECO:0000256" key="5">
    <source>
        <dbReference type="SAM" id="MobiDB-lite"/>
    </source>
</evidence>